<evidence type="ECO:0000313" key="1">
    <source>
        <dbReference type="EMBL" id="EME48079.1"/>
    </source>
</evidence>
<proteinExistence type="predicted"/>
<dbReference type="HOGENOM" id="CLU_1959528_0_0_1"/>
<protein>
    <submittedName>
        <fullName evidence="1">Uncharacterized protein</fullName>
    </submittedName>
</protein>
<keyword evidence="2" id="KW-1185">Reference proteome</keyword>
<dbReference type="AlphaFoldDB" id="N1Q0U5"/>
<evidence type="ECO:0000313" key="2">
    <source>
        <dbReference type="Proteomes" id="UP000016933"/>
    </source>
</evidence>
<name>N1Q0U5_DOTSN</name>
<accession>N1Q0U5</accession>
<sequence length="128" mass="14349">MVNHAFVVPQPKGMQPVSTFSVKIIITARDHKDEHTTLHNPSIYICKTSKTSTAISDFIITHLTNAIILRSWAHDDDLARCLESILTAVTGINQKLRDRFDAAATELRNSSQEDYRWISLMKVGEALG</sequence>
<dbReference type="OrthoDB" id="10479862at2759"/>
<dbReference type="EMBL" id="KB446536">
    <property type="protein sequence ID" value="EME48079.1"/>
    <property type="molecule type" value="Genomic_DNA"/>
</dbReference>
<reference evidence="2" key="1">
    <citation type="journal article" date="2012" name="PLoS Genet.">
        <title>The genomes of the fungal plant pathogens Cladosporium fulvum and Dothistroma septosporum reveal adaptation to different hosts and lifestyles but also signatures of common ancestry.</title>
        <authorList>
            <person name="de Wit P.J.G.M."/>
            <person name="van der Burgt A."/>
            <person name="Oekmen B."/>
            <person name="Stergiopoulos I."/>
            <person name="Abd-Elsalam K.A."/>
            <person name="Aerts A.L."/>
            <person name="Bahkali A.H."/>
            <person name="Beenen H.G."/>
            <person name="Chettri P."/>
            <person name="Cox M.P."/>
            <person name="Datema E."/>
            <person name="de Vries R.P."/>
            <person name="Dhillon B."/>
            <person name="Ganley A.R."/>
            <person name="Griffiths S.A."/>
            <person name="Guo Y."/>
            <person name="Hamelin R.C."/>
            <person name="Henrissat B."/>
            <person name="Kabir M.S."/>
            <person name="Jashni M.K."/>
            <person name="Kema G."/>
            <person name="Klaubauf S."/>
            <person name="Lapidus A."/>
            <person name="Levasseur A."/>
            <person name="Lindquist E."/>
            <person name="Mehrabi R."/>
            <person name="Ohm R.A."/>
            <person name="Owen T.J."/>
            <person name="Salamov A."/>
            <person name="Schwelm A."/>
            <person name="Schijlen E."/>
            <person name="Sun H."/>
            <person name="van den Burg H.A."/>
            <person name="van Ham R.C.H.J."/>
            <person name="Zhang S."/>
            <person name="Goodwin S.B."/>
            <person name="Grigoriev I.V."/>
            <person name="Collemare J."/>
            <person name="Bradshaw R.E."/>
        </authorList>
    </citation>
    <scope>NUCLEOTIDE SEQUENCE [LARGE SCALE GENOMIC DNA]</scope>
    <source>
        <strain evidence="2">NZE10 / CBS 128990</strain>
    </source>
</reference>
<reference evidence="1 2" key="2">
    <citation type="journal article" date="2012" name="PLoS Pathog.">
        <title>Diverse lifestyles and strategies of plant pathogenesis encoded in the genomes of eighteen Dothideomycetes fungi.</title>
        <authorList>
            <person name="Ohm R.A."/>
            <person name="Feau N."/>
            <person name="Henrissat B."/>
            <person name="Schoch C.L."/>
            <person name="Horwitz B.A."/>
            <person name="Barry K.W."/>
            <person name="Condon B.J."/>
            <person name="Copeland A.C."/>
            <person name="Dhillon B."/>
            <person name="Glaser F."/>
            <person name="Hesse C.N."/>
            <person name="Kosti I."/>
            <person name="LaButti K."/>
            <person name="Lindquist E.A."/>
            <person name="Lucas S."/>
            <person name="Salamov A.A."/>
            <person name="Bradshaw R.E."/>
            <person name="Ciuffetti L."/>
            <person name="Hamelin R.C."/>
            <person name="Kema G.H.J."/>
            <person name="Lawrence C."/>
            <person name="Scott J.A."/>
            <person name="Spatafora J.W."/>
            <person name="Turgeon B.G."/>
            <person name="de Wit P.J.G.M."/>
            <person name="Zhong S."/>
            <person name="Goodwin S.B."/>
            <person name="Grigoriev I.V."/>
        </authorList>
    </citation>
    <scope>NUCLEOTIDE SEQUENCE [LARGE SCALE GENOMIC DNA]</scope>
    <source>
        <strain evidence="2">NZE10 / CBS 128990</strain>
    </source>
</reference>
<dbReference type="Proteomes" id="UP000016933">
    <property type="component" value="Unassembled WGS sequence"/>
</dbReference>
<organism evidence="1 2">
    <name type="scientific">Dothistroma septosporum (strain NZE10 / CBS 128990)</name>
    <name type="common">Red band needle blight fungus</name>
    <name type="synonym">Mycosphaerella pini</name>
    <dbReference type="NCBI Taxonomy" id="675120"/>
    <lineage>
        <taxon>Eukaryota</taxon>
        <taxon>Fungi</taxon>
        <taxon>Dikarya</taxon>
        <taxon>Ascomycota</taxon>
        <taxon>Pezizomycotina</taxon>
        <taxon>Dothideomycetes</taxon>
        <taxon>Dothideomycetidae</taxon>
        <taxon>Mycosphaerellales</taxon>
        <taxon>Mycosphaerellaceae</taxon>
        <taxon>Dothistroma</taxon>
    </lineage>
</organism>
<gene>
    <name evidence="1" type="ORF">DOTSEDRAFT_21791</name>
</gene>